<dbReference type="Proteomes" id="UP001595690">
    <property type="component" value="Unassembled WGS sequence"/>
</dbReference>
<accession>A0ABV8BV22</accession>
<evidence type="ECO:0000313" key="3">
    <source>
        <dbReference type="Proteomes" id="UP001595690"/>
    </source>
</evidence>
<feature type="compositionally biased region" description="Basic and acidic residues" evidence="1">
    <location>
        <begin position="27"/>
        <end position="37"/>
    </location>
</feature>
<keyword evidence="3" id="KW-1185">Reference proteome</keyword>
<evidence type="ECO:0000256" key="1">
    <source>
        <dbReference type="SAM" id="MobiDB-lite"/>
    </source>
</evidence>
<proteinExistence type="predicted"/>
<sequence>MMVHPLWRHEIPDEHAWKPDNSQGRRSARDVALEQDRAAGGRDARLIALPDGREVRASIELKRQPKRRRIYANLRYSSDGRTTVKYVGEVTRDTREENLRQAWEIVRKREIIDSCAEGLRAER</sequence>
<organism evidence="2 3">
    <name type="scientific">Lentzea rhizosphaerae</name>
    <dbReference type="NCBI Taxonomy" id="2041025"/>
    <lineage>
        <taxon>Bacteria</taxon>
        <taxon>Bacillati</taxon>
        <taxon>Actinomycetota</taxon>
        <taxon>Actinomycetes</taxon>
        <taxon>Pseudonocardiales</taxon>
        <taxon>Pseudonocardiaceae</taxon>
        <taxon>Lentzea</taxon>
    </lineage>
</organism>
<dbReference type="EMBL" id="JBHRZI010000015">
    <property type="protein sequence ID" value="MFC3893197.1"/>
    <property type="molecule type" value="Genomic_DNA"/>
</dbReference>
<name>A0ABV8BV22_9PSEU</name>
<comment type="caution">
    <text evidence="2">The sequence shown here is derived from an EMBL/GenBank/DDBJ whole genome shotgun (WGS) entry which is preliminary data.</text>
</comment>
<evidence type="ECO:0000313" key="2">
    <source>
        <dbReference type="EMBL" id="MFC3893197.1"/>
    </source>
</evidence>
<gene>
    <name evidence="2" type="ORF">ACFOWZ_17115</name>
</gene>
<protein>
    <recommendedName>
        <fullName evidence="4">AP2 domain-containing protein</fullName>
    </recommendedName>
</protein>
<evidence type="ECO:0008006" key="4">
    <source>
        <dbReference type="Google" id="ProtNLM"/>
    </source>
</evidence>
<reference evidence="3" key="1">
    <citation type="journal article" date="2019" name="Int. J. Syst. Evol. Microbiol.">
        <title>The Global Catalogue of Microorganisms (GCM) 10K type strain sequencing project: providing services to taxonomists for standard genome sequencing and annotation.</title>
        <authorList>
            <consortium name="The Broad Institute Genomics Platform"/>
            <consortium name="The Broad Institute Genome Sequencing Center for Infectious Disease"/>
            <person name="Wu L."/>
            <person name="Ma J."/>
        </authorList>
    </citation>
    <scope>NUCLEOTIDE SEQUENCE [LARGE SCALE GENOMIC DNA]</scope>
    <source>
        <strain evidence="3">CGMCC 4.7405</strain>
    </source>
</reference>
<feature type="region of interest" description="Disordered" evidence="1">
    <location>
        <begin position="14"/>
        <end position="37"/>
    </location>
</feature>